<evidence type="ECO:0000313" key="9">
    <source>
        <dbReference type="Proteomes" id="UP000008021"/>
    </source>
</evidence>
<evidence type="ECO:0000256" key="4">
    <source>
        <dbReference type="ARBA" id="ARBA00023239"/>
    </source>
</evidence>
<sequence length="296" mass="32861">MSVTRRRLLVVLLFVNSGYTRYHTPGKPTRRLPAASALLPPNRVAKPTASAAAVPPSPMTRGVDMAHARLLLARSYAMAAPSWPTVSKNLPLLGHGRSHHPMYARQDEIKMSSRRWCHGSPDNQAEELDEVGGAGTTAEESSPRAWHRFRQSRIVWAAPSSGCRRLRLRLPIQLAKKSCVPCNSKDIHAMPEDSAKKMLEQVAGWELAAEGDILKLHRAWKVKNFVKGLEFLQLVASVAEEEGHHPDLHLVGWNNVKIDVWTHSVRGLTDNDFILAAKINNLNLEGLLSKKATVQK</sequence>
<protein>
    <recommendedName>
        <fullName evidence="3">4a-hydroxytetrahydrobiopterin dehydratase</fullName>
        <ecNumber evidence="3">4.2.1.96</ecNumber>
    </recommendedName>
    <alternativeName>
        <fullName evidence="5">4-alpha-hydroxy-tetrahydropterin dehydratase</fullName>
    </alternativeName>
</protein>
<dbReference type="GO" id="GO:0006729">
    <property type="term" value="P:tetrahydrobiopterin biosynthetic process"/>
    <property type="evidence" value="ECO:0007669"/>
    <property type="project" value="InterPro"/>
</dbReference>
<dbReference type="EnsemblPlants" id="OMERI01G23270.2">
    <property type="protein sequence ID" value="OMERI01G23270.2"/>
    <property type="gene ID" value="OMERI01G23270"/>
</dbReference>
<dbReference type="GO" id="GO:0008124">
    <property type="term" value="F:4-alpha-hydroxytetrahydrobiopterin dehydratase activity"/>
    <property type="evidence" value="ECO:0007669"/>
    <property type="project" value="UniProtKB-EC"/>
</dbReference>
<dbReference type="PANTHER" id="PTHR12599:SF0">
    <property type="entry name" value="PTERIN-4-ALPHA-CARBINOLAMINE DEHYDRATASE"/>
    <property type="match status" value="1"/>
</dbReference>
<dbReference type="Pfam" id="PF01329">
    <property type="entry name" value="Pterin_4a"/>
    <property type="match status" value="1"/>
</dbReference>
<dbReference type="eggNOG" id="KOG4073">
    <property type="taxonomic scope" value="Eukaryota"/>
</dbReference>
<feature type="region of interest" description="Disordered" evidence="6">
    <location>
        <begin position="120"/>
        <end position="143"/>
    </location>
</feature>
<dbReference type="InterPro" id="IPR036428">
    <property type="entry name" value="PCD_sf"/>
</dbReference>
<dbReference type="Proteomes" id="UP000008021">
    <property type="component" value="Chromosome 1"/>
</dbReference>
<comment type="similarity">
    <text evidence="2">Belongs to the pterin-4-alpha-carbinolamine dehydratase family.</text>
</comment>
<feature type="chain" id="PRO_5002355459" description="4a-hydroxytetrahydrobiopterin dehydratase" evidence="7">
    <location>
        <begin position="21"/>
        <end position="296"/>
    </location>
</feature>
<evidence type="ECO:0000256" key="2">
    <source>
        <dbReference type="ARBA" id="ARBA00006472"/>
    </source>
</evidence>
<organism evidence="8">
    <name type="scientific">Oryza meridionalis</name>
    <dbReference type="NCBI Taxonomy" id="40149"/>
    <lineage>
        <taxon>Eukaryota</taxon>
        <taxon>Viridiplantae</taxon>
        <taxon>Streptophyta</taxon>
        <taxon>Embryophyta</taxon>
        <taxon>Tracheophyta</taxon>
        <taxon>Spermatophyta</taxon>
        <taxon>Magnoliopsida</taxon>
        <taxon>Liliopsida</taxon>
        <taxon>Poales</taxon>
        <taxon>Poaceae</taxon>
        <taxon>BOP clade</taxon>
        <taxon>Oryzoideae</taxon>
        <taxon>Oryzeae</taxon>
        <taxon>Oryzinae</taxon>
        <taxon>Oryza</taxon>
    </lineage>
</organism>
<proteinExistence type="inferred from homology"/>
<dbReference type="Gramene" id="OMERI01G23270.2">
    <property type="protein sequence ID" value="OMERI01G23270.2"/>
    <property type="gene ID" value="OMERI01G23270"/>
</dbReference>
<evidence type="ECO:0000256" key="6">
    <source>
        <dbReference type="SAM" id="MobiDB-lite"/>
    </source>
</evidence>
<dbReference type="GO" id="GO:0005739">
    <property type="term" value="C:mitochondrion"/>
    <property type="evidence" value="ECO:0007669"/>
    <property type="project" value="TreeGrafter"/>
</dbReference>
<dbReference type="EC" id="4.2.1.96" evidence="3"/>
<dbReference type="InterPro" id="IPR001533">
    <property type="entry name" value="Pterin_deHydtase"/>
</dbReference>
<evidence type="ECO:0000313" key="8">
    <source>
        <dbReference type="EnsemblPlants" id="OMERI01G23270.2"/>
    </source>
</evidence>
<keyword evidence="4" id="KW-0456">Lyase</keyword>
<dbReference type="STRING" id="40149.A0A0E0C5N7"/>
<reference evidence="8" key="2">
    <citation type="submission" date="2018-05" db="EMBL/GenBank/DDBJ databases">
        <title>OmerRS3 (Oryza meridionalis Reference Sequence Version 3).</title>
        <authorList>
            <person name="Zhang J."/>
            <person name="Kudrna D."/>
            <person name="Lee S."/>
            <person name="Talag J."/>
            <person name="Welchert J."/>
            <person name="Wing R.A."/>
        </authorList>
    </citation>
    <scope>NUCLEOTIDE SEQUENCE [LARGE SCALE GENOMIC DNA]</scope>
    <source>
        <strain evidence="8">cv. OR44</strain>
    </source>
</reference>
<comment type="catalytic activity">
    <reaction evidence="1">
        <text>(4aS,6R)-4a-hydroxy-L-erythro-5,6,7,8-tetrahydrobiopterin = (6R)-L-erythro-6,7-dihydrobiopterin + H2O</text>
        <dbReference type="Rhea" id="RHEA:11920"/>
        <dbReference type="ChEBI" id="CHEBI:15377"/>
        <dbReference type="ChEBI" id="CHEBI:15642"/>
        <dbReference type="ChEBI" id="CHEBI:43120"/>
        <dbReference type="EC" id="4.2.1.96"/>
    </reaction>
</comment>
<evidence type="ECO:0000256" key="1">
    <source>
        <dbReference type="ARBA" id="ARBA00001554"/>
    </source>
</evidence>
<evidence type="ECO:0000256" key="3">
    <source>
        <dbReference type="ARBA" id="ARBA00013252"/>
    </source>
</evidence>
<keyword evidence="7" id="KW-0732">Signal</keyword>
<feature type="signal peptide" evidence="7">
    <location>
        <begin position="1"/>
        <end position="20"/>
    </location>
</feature>
<evidence type="ECO:0000256" key="5">
    <source>
        <dbReference type="ARBA" id="ARBA00030497"/>
    </source>
</evidence>
<dbReference type="CDD" id="cd00913">
    <property type="entry name" value="PCD_DCoH_subfamily_a"/>
    <property type="match status" value="1"/>
</dbReference>
<reference evidence="8" key="1">
    <citation type="submission" date="2015-04" db="UniProtKB">
        <authorList>
            <consortium name="EnsemblPlants"/>
        </authorList>
    </citation>
    <scope>IDENTIFICATION</scope>
</reference>
<dbReference type="AlphaFoldDB" id="A0A0E0C5N7"/>
<dbReference type="Gene3D" id="3.30.1360.20">
    <property type="entry name" value="Transcriptional coactivator/pterin dehydratase"/>
    <property type="match status" value="1"/>
</dbReference>
<keyword evidence="9" id="KW-1185">Reference proteome</keyword>
<dbReference type="SUPFAM" id="SSF55248">
    <property type="entry name" value="PCD-like"/>
    <property type="match status" value="1"/>
</dbReference>
<dbReference type="PANTHER" id="PTHR12599">
    <property type="entry name" value="PTERIN-4-ALPHA-CARBINOLAMINE DEHYDRATASE"/>
    <property type="match status" value="1"/>
</dbReference>
<name>A0A0E0C5N7_9ORYZ</name>
<accession>A0A0E0C5N7</accession>
<evidence type="ECO:0000256" key="7">
    <source>
        <dbReference type="SAM" id="SignalP"/>
    </source>
</evidence>